<dbReference type="EMBL" id="CP002810">
    <property type="protein sequence ID" value="AEG45456.1"/>
    <property type="molecule type" value="Genomic_DNA"/>
</dbReference>
<dbReference type="GO" id="GO:0008703">
    <property type="term" value="F:5-amino-6-(5-phosphoribosylamino)uracil reductase activity"/>
    <property type="evidence" value="ECO:0007669"/>
    <property type="project" value="InterPro"/>
</dbReference>
<dbReference type="InterPro" id="IPR050765">
    <property type="entry name" value="Riboflavin_Biosynth_HTPR"/>
</dbReference>
<dbReference type="HOGENOM" id="CLU_043966_3_0_11"/>
<evidence type="ECO:0000313" key="3">
    <source>
        <dbReference type="Proteomes" id="UP000009236"/>
    </source>
</evidence>
<dbReference type="AlphaFoldDB" id="F6FV28"/>
<keyword evidence="3" id="KW-1185">Reference proteome</keyword>
<dbReference type="PANTHER" id="PTHR38011:SF12">
    <property type="entry name" value="BIFUNCTIONAL DEAMINASE-REDUCTASE DOMAIN PROTEIN"/>
    <property type="match status" value="1"/>
</dbReference>
<dbReference type="SUPFAM" id="SSF53597">
    <property type="entry name" value="Dihydrofolate reductase-like"/>
    <property type="match status" value="1"/>
</dbReference>
<evidence type="ECO:0000259" key="1">
    <source>
        <dbReference type="Pfam" id="PF01872"/>
    </source>
</evidence>
<dbReference type="GO" id="GO:0009231">
    <property type="term" value="P:riboflavin biosynthetic process"/>
    <property type="evidence" value="ECO:0007669"/>
    <property type="project" value="InterPro"/>
</dbReference>
<feature type="domain" description="Bacterial bifunctional deaminase-reductase C-terminal" evidence="1">
    <location>
        <begin position="7"/>
        <end position="178"/>
    </location>
</feature>
<dbReference type="Pfam" id="PF01872">
    <property type="entry name" value="RibD_C"/>
    <property type="match status" value="1"/>
</dbReference>
<proteinExistence type="predicted"/>
<dbReference type="Proteomes" id="UP000009236">
    <property type="component" value="Chromosome"/>
</dbReference>
<reference evidence="2 3" key="1">
    <citation type="submission" date="2011-05" db="EMBL/GenBank/DDBJ databases">
        <title>Complete sequence of Isoptericola variabilis 225.</title>
        <authorList>
            <consortium name="US DOE Joint Genome Institute"/>
            <person name="Lucas S."/>
            <person name="Han J."/>
            <person name="Lapidus A."/>
            <person name="Cheng J.-F."/>
            <person name="Goodwin L."/>
            <person name="Pitluck S."/>
            <person name="Peters L."/>
            <person name="Mikhailova N."/>
            <person name="Zeytun A."/>
            <person name="Han C."/>
            <person name="Tapia R."/>
            <person name="Land M."/>
            <person name="Hauser L."/>
            <person name="Kyrpides N."/>
            <person name="Ivanova N."/>
            <person name="Pagani I."/>
            <person name="Siebers A."/>
            <person name="Allgaier M."/>
            <person name="Thelen M."/>
            <person name="Hugenholtz P."/>
            <person name="Gladden J."/>
            <person name="Woyke T."/>
        </authorList>
    </citation>
    <scope>NUCLEOTIDE SEQUENCE [LARGE SCALE GENOMIC DNA]</scope>
    <source>
        <strain evidence="3">225</strain>
    </source>
</reference>
<dbReference type="KEGG" id="iva:Isova_2762"/>
<dbReference type="InterPro" id="IPR024072">
    <property type="entry name" value="DHFR-like_dom_sf"/>
</dbReference>
<sequence>MTRIVGEISVSLDGFVTGPNPGPDNGLGDGGDALHAWVFSDDPVDRELLRRSTETSGAVILGRRLFDIVDGPQGWSEDFGYGAEEAGRPPFFVVTSSPPASTRLPYWTFVTTGLPDAVAQARSSVDAAGGAGADRDVVLMGGGATIASALDAGLLDELRLHVSPVVLGAGTPLFTPGRRHGLVQREATPSSTAVHVVYDVER</sequence>
<dbReference type="Gene3D" id="3.40.430.10">
    <property type="entry name" value="Dihydrofolate Reductase, subunit A"/>
    <property type="match status" value="1"/>
</dbReference>
<dbReference type="eggNOG" id="COG0262">
    <property type="taxonomic scope" value="Bacteria"/>
</dbReference>
<accession>F6FV28</accession>
<dbReference type="InterPro" id="IPR002734">
    <property type="entry name" value="RibDG_C"/>
</dbReference>
<name>F6FV28_ISOV2</name>
<gene>
    <name evidence="2" type="ordered locus">Isova_2762</name>
</gene>
<protein>
    <submittedName>
        <fullName evidence="2">Bifunctional deaminase-reductase domain protein</fullName>
    </submittedName>
</protein>
<organism evidence="3">
    <name type="scientific">Isoptericola variabilis (strain 225)</name>
    <dbReference type="NCBI Taxonomy" id="743718"/>
    <lineage>
        <taxon>Bacteria</taxon>
        <taxon>Bacillati</taxon>
        <taxon>Actinomycetota</taxon>
        <taxon>Actinomycetes</taxon>
        <taxon>Micrococcales</taxon>
        <taxon>Promicromonosporaceae</taxon>
        <taxon>Isoptericola</taxon>
    </lineage>
</organism>
<evidence type="ECO:0000313" key="2">
    <source>
        <dbReference type="EMBL" id="AEG45456.1"/>
    </source>
</evidence>
<dbReference type="PANTHER" id="PTHR38011">
    <property type="entry name" value="DIHYDROFOLATE REDUCTASE FAMILY PROTEIN (AFU_ORTHOLOGUE AFUA_8G06820)"/>
    <property type="match status" value="1"/>
</dbReference>
<dbReference type="STRING" id="743718.Isova_2762"/>
<dbReference type="RefSeq" id="WP_013839847.1">
    <property type="nucleotide sequence ID" value="NC_015588.1"/>
</dbReference>